<evidence type="ECO:0000256" key="1">
    <source>
        <dbReference type="ARBA" id="ARBA00010893"/>
    </source>
</evidence>
<sequence length="317" mass="35781">MHPLVNINISEHWTRITGAKPRQTSTEGIWSSSRQIRVEAEMVNPFKLCMFATDGYVTFIKEFLRQRLSQYKEVFPELDAVGDELKPDELLLHLSFAVAMDCPLLVKMNPTVDSQAKRNVPVNVFFQPTDSASLVRARASKSCLCRRKADASGWISAVGMLLDRIEIICNYPKGVQEGRFPPNDEIIREANKRNARAAMLLARMTEICRTLSSLQTKTTTLGTTITAWRRIALLSPLSTALVGGNTALNGHAIQRESMYSWYTDGLACVRFCALFGYHWLTRSHLPMLLTYATCTVKCYMAHLRIINDNLKKDAFVL</sequence>
<dbReference type="Gene3D" id="3.40.140.10">
    <property type="entry name" value="Cytidine Deaminase, domain 2"/>
    <property type="match status" value="1"/>
</dbReference>
<protein>
    <submittedName>
        <fullName evidence="4">PINc domain-containing protein</fullName>
    </submittedName>
</protein>
<evidence type="ECO:0000313" key="2">
    <source>
        <dbReference type="EMBL" id="VDP05514.1"/>
    </source>
</evidence>
<keyword evidence="3" id="KW-1185">Reference proteome</keyword>
<dbReference type="PANTHER" id="PTHR10540">
    <property type="entry name" value="EUKARYOTIC TRANSLATION INITIATION FACTOR 3 SUBUNIT F-RELATED"/>
    <property type="match status" value="1"/>
</dbReference>
<dbReference type="AlphaFoldDB" id="A0A183G487"/>
<evidence type="ECO:0000313" key="3">
    <source>
        <dbReference type="Proteomes" id="UP000050761"/>
    </source>
</evidence>
<accession>A0A3P8BJI7</accession>
<name>A0A183G487_HELPZ</name>
<dbReference type="WBParaSite" id="HPBE_0001630901-mRNA-1">
    <property type="protein sequence ID" value="HPBE_0001630901-mRNA-1"/>
    <property type="gene ID" value="HPBE_0001630901"/>
</dbReference>
<dbReference type="Proteomes" id="UP000050761">
    <property type="component" value="Unassembled WGS sequence"/>
</dbReference>
<evidence type="ECO:0000313" key="4">
    <source>
        <dbReference type="WBParaSite" id="HPBE_0001630901-mRNA-1"/>
    </source>
</evidence>
<proteinExistence type="inferred from homology"/>
<reference evidence="4" key="2">
    <citation type="submission" date="2019-09" db="UniProtKB">
        <authorList>
            <consortium name="WormBaseParasite"/>
        </authorList>
    </citation>
    <scope>IDENTIFICATION</scope>
</reference>
<reference evidence="2 3" key="1">
    <citation type="submission" date="2018-11" db="EMBL/GenBank/DDBJ databases">
        <authorList>
            <consortium name="Pathogen Informatics"/>
        </authorList>
    </citation>
    <scope>NUCLEOTIDE SEQUENCE [LARGE SCALE GENOMIC DNA]</scope>
</reference>
<dbReference type="OrthoDB" id="1378at2759"/>
<dbReference type="PANTHER" id="PTHR10540:SF8">
    <property type="entry name" value="COP9 SIGNALOSOME COMPLEX SUBUNIT 6"/>
    <property type="match status" value="1"/>
</dbReference>
<organism evidence="3 4">
    <name type="scientific">Heligmosomoides polygyrus</name>
    <name type="common">Parasitic roundworm</name>
    <dbReference type="NCBI Taxonomy" id="6339"/>
    <lineage>
        <taxon>Eukaryota</taxon>
        <taxon>Metazoa</taxon>
        <taxon>Ecdysozoa</taxon>
        <taxon>Nematoda</taxon>
        <taxon>Chromadorea</taxon>
        <taxon>Rhabditida</taxon>
        <taxon>Rhabditina</taxon>
        <taxon>Rhabditomorpha</taxon>
        <taxon>Strongyloidea</taxon>
        <taxon>Heligmosomidae</taxon>
        <taxon>Heligmosomoides</taxon>
    </lineage>
</organism>
<dbReference type="GO" id="GO:0008180">
    <property type="term" value="C:COP9 signalosome"/>
    <property type="evidence" value="ECO:0007669"/>
    <property type="project" value="TreeGrafter"/>
</dbReference>
<comment type="similarity">
    <text evidence="1">Belongs to the peptidase M67A family. CSN6 subfamily.</text>
</comment>
<dbReference type="EMBL" id="UZAH01029344">
    <property type="protein sequence ID" value="VDP05514.1"/>
    <property type="molecule type" value="Genomic_DNA"/>
</dbReference>
<accession>A0A183G487</accession>
<gene>
    <name evidence="2" type="ORF">HPBE_LOCUS16308</name>
</gene>